<protein>
    <recommendedName>
        <fullName evidence="4">VDE lipocalin domain-containing protein</fullName>
    </recommendedName>
</protein>
<name>A0A328C6S4_9DELT</name>
<evidence type="ECO:0008006" key="4">
    <source>
        <dbReference type="Google" id="ProtNLM"/>
    </source>
</evidence>
<gene>
    <name evidence="2" type="ORF">DL240_09930</name>
</gene>
<reference evidence="2 3" key="1">
    <citation type="submission" date="2018-05" db="EMBL/GenBank/DDBJ databases">
        <title>Lujinxingia marina gen. nov. sp. nov., a new facultative anaerobic member of the class Deltaproteobacteria, and proposal of Lujinxingaceae fam. nov.</title>
        <authorList>
            <person name="Li C.-M."/>
        </authorList>
    </citation>
    <scope>NUCLEOTIDE SEQUENCE [LARGE SCALE GENOMIC DNA]</scope>
    <source>
        <strain evidence="2 3">B210</strain>
    </source>
</reference>
<evidence type="ECO:0000313" key="2">
    <source>
        <dbReference type="EMBL" id="RAL22164.1"/>
    </source>
</evidence>
<feature type="signal peptide" evidence="1">
    <location>
        <begin position="1"/>
        <end position="26"/>
    </location>
</feature>
<comment type="caution">
    <text evidence="2">The sequence shown here is derived from an EMBL/GenBank/DDBJ whole genome shotgun (WGS) entry which is preliminary data.</text>
</comment>
<proteinExistence type="predicted"/>
<accession>A0A328C6S4</accession>
<dbReference type="Proteomes" id="UP000249169">
    <property type="component" value="Unassembled WGS sequence"/>
</dbReference>
<keyword evidence="3" id="KW-1185">Reference proteome</keyword>
<feature type="chain" id="PRO_5016468270" description="VDE lipocalin domain-containing protein" evidence="1">
    <location>
        <begin position="27"/>
        <end position="213"/>
    </location>
</feature>
<dbReference type="AlphaFoldDB" id="A0A328C6S4"/>
<organism evidence="2 3">
    <name type="scientific">Lujinxingia litoralis</name>
    <dbReference type="NCBI Taxonomy" id="2211119"/>
    <lineage>
        <taxon>Bacteria</taxon>
        <taxon>Deltaproteobacteria</taxon>
        <taxon>Bradymonadales</taxon>
        <taxon>Lujinxingiaceae</taxon>
        <taxon>Lujinxingia</taxon>
    </lineage>
</organism>
<sequence length="213" mass="23701">MPFSARPLFSPLTIAALVVLSLNVLACRADDTIKQGNDGEFCNGADDDCRAPLVCEDFVCRSPLGVEGLDCRTMCEKLETCEAAESDCRPRCENTIRQWSLDAVEQFGRCIVEDLTCEEAREADAPQTCYVRLDLPLDRQMRCDAFIDAHGECLPGESTEPLRQACYRMARTRSDVFWEYSDACAERIEEGVCEDITACLDQVFELGDTSPAP</sequence>
<evidence type="ECO:0000313" key="3">
    <source>
        <dbReference type="Proteomes" id="UP000249169"/>
    </source>
</evidence>
<keyword evidence="1" id="KW-0732">Signal</keyword>
<dbReference type="EMBL" id="QHKO01000004">
    <property type="protein sequence ID" value="RAL22164.1"/>
    <property type="molecule type" value="Genomic_DNA"/>
</dbReference>
<evidence type="ECO:0000256" key="1">
    <source>
        <dbReference type="SAM" id="SignalP"/>
    </source>
</evidence>